<evidence type="ECO:0000313" key="7">
    <source>
        <dbReference type="Proteomes" id="UP000014480"/>
    </source>
</evidence>
<comment type="caution">
    <text evidence="6">The sequence shown here is derived from an EMBL/GenBank/DDBJ whole genome shotgun (WGS) entry which is preliminary data.</text>
</comment>
<dbReference type="Proteomes" id="UP000014480">
    <property type="component" value="Unassembled WGS sequence"/>
</dbReference>
<organism evidence="6 7">
    <name type="scientific">Colletotrichum orbiculare (strain 104-T / ATCC 96160 / CBS 514.97 / LARS 414 / MAFF 240422)</name>
    <name type="common">Cucumber anthracnose fungus</name>
    <name type="synonym">Colletotrichum lagenarium</name>
    <dbReference type="NCBI Taxonomy" id="1213857"/>
    <lineage>
        <taxon>Eukaryota</taxon>
        <taxon>Fungi</taxon>
        <taxon>Dikarya</taxon>
        <taxon>Ascomycota</taxon>
        <taxon>Pezizomycotina</taxon>
        <taxon>Sordariomycetes</taxon>
        <taxon>Hypocreomycetidae</taxon>
        <taxon>Glomerellales</taxon>
        <taxon>Glomerellaceae</taxon>
        <taxon>Colletotrichum</taxon>
        <taxon>Colletotrichum orbiculare species complex</taxon>
    </lineage>
</organism>
<evidence type="ECO:0000256" key="1">
    <source>
        <dbReference type="ARBA" id="ARBA00006484"/>
    </source>
</evidence>
<evidence type="ECO:0000256" key="2">
    <source>
        <dbReference type="ARBA" id="ARBA00022857"/>
    </source>
</evidence>
<dbReference type="STRING" id="1213857.A0A484FM48"/>
<dbReference type="Pfam" id="PF00106">
    <property type="entry name" value="adh_short"/>
    <property type="match status" value="1"/>
</dbReference>
<comment type="function">
    <text evidence="4">Putative oxidoreductase.</text>
</comment>
<dbReference type="OrthoDB" id="37659at2759"/>
<comment type="similarity">
    <text evidence="1">Belongs to the short-chain dehydrogenases/reductases (SDR) family.</text>
</comment>
<protein>
    <submittedName>
        <fullName evidence="6">11-beta-hydroxysteroid dehydrogenase-like 3</fullName>
    </submittedName>
</protein>
<reference evidence="7" key="2">
    <citation type="journal article" date="2019" name="Mol. Plant Microbe Interact.">
        <title>Genome sequence resources for four phytopathogenic fungi from the Colletotrichum orbiculare species complex.</title>
        <authorList>
            <person name="Gan P."/>
            <person name="Tsushima A."/>
            <person name="Narusaka M."/>
            <person name="Narusaka Y."/>
            <person name="Takano Y."/>
            <person name="Kubo Y."/>
            <person name="Shirasu K."/>
        </authorList>
    </citation>
    <scope>GENOME REANNOTATION</scope>
    <source>
        <strain evidence="7">104-T / ATCC 96160 / CBS 514.97 / LARS 414 / MAFF 240422</strain>
    </source>
</reference>
<dbReference type="Gene3D" id="3.40.50.720">
    <property type="entry name" value="NAD(P)-binding Rossmann-like Domain"/>
    <property type="match status" value="1"/>
</dbReference>
<evidence type="ECO:0000256" key="3">
    <source>
        <dbReference type="ARBA" id="ARBA00023002"/>
    </source>
</evidence>
<dbReference type="PANTHER" id="PTHR44196:SF1">
    <property type="entry name" value="DEHYDROGENASE_REDUCTASE SDR FAMILY MEMBER 7B"/>
    <property type="match status" value="1"/>
</dbReference>
<dbReference type="SUPFAM" id="SSF51735">
    <property type="entry name" value="NAD(P)-binding Rossmann-fold domains"/>
    <property type="match status" value="1"/>
</dbReference>
<feature type="chain" id="PRO_5019720752" evidence="5">
    <location>
        <begin position="25"/>
        <end position="317"/>
    </location>
</feature>
<dbReference type="InterPro" id="IPR036291">
    <property type="entry name" value="NAD(P)-bd_dom_sf"/>
</dbReference>
<keyword evidence="2" id="KW-0521">NADP</keyword>
<dbReference type="EMBL" id="AMCV02000020">
    <property type="protein sequence ID" value="TDZ19410.1"/>
    <property type="molecule type" value="Genomic_DNA"/>
</dbReference>
<dbReference type="InterPro" id="IPR002347">
    <property type="entry name" value="SDR_fam"/>
</dbReference>
<evidence type="ECO:0000256" key="4">
    <source>
        <dbReference type="ARBA" id="ARBA00037096"/>
    </source>
</evidence>
<dbReference type="GO" id="GO:0016020">
    <property type="term" value="C:membrane"/>
    <property type="evidence" value="ECO:0007669"/>
    <property type="project" value="TreeGrafter"/>
</dbReference>
<keyword evidence="5" id="KW-0732">Signal</keyword>
<keyword evidence="7" id="KW-1185">Reference proteome</keyword>
<sequence length="317" mass="34226">MGLPVIRLALTALAILLAQRQLVAQSRRRDKRLSRTDERVLVLGASSGVGRAVAKQYAARGARVCVVARRSAEITTLAEECGDKCIWHVADFSKVDDLVALRTRLEKEWNGLDTLHICAGVSALQPVMALTGTKSGEEDADAAGIQTAVDIAGRAVKGNFDGPLASALTFIPMLTRTSKSPSVLLVSSVAAVIPAPTRALYAATKASSLLLFQALAIEHPNIAFTFVLPATIEGNFRASAVDSGPVREADPNKHGLKIDYVAEKCIDSVDRGITGNVILPKIPYIFAQYLYLIWPSFIENRARKKNCLMRDHCKAFC</sequence>
<proteinExistence type="inferred from homology"/>
<dbReference type="InterPro" id="IPR020904">
    <property type="entry name" value="Sc_DH/Rdtase_CS"/>
</dbReference>
<keyword evidence="3" id="KW-0560">Oxidoreductase</keyword>
<feature type="signal peptide" evidence="5">
    <location>
        <begin position="1"/>
        <end position="24"/>
    </location>
</feature>
<dbReference type="PRINTS" id="PR00081">
    <property type="entry name" value="GDHRDH"/>
</dbReference>
<name>A0A484FM48_COLOR</name>
<dbReference type="PANTHER" id="PTHR44196">
    <property type="entry name" value="DEHYDROGENASE/REDUCTASE SDR FAMILY MEMBER 7B"/>
    <property type="match status" value="1"/>
</dbReference>
<gene>
    <name evidence="6" type="primary">HSD3</name>
    <name evidence="6" type="ORF">Cob_v007507</name>
</gene>
<dbReference type="PROSITE" id="PS00061">
    <property type="entry name" value="ADH_SHORT"/>
    <property type="match status" value="1"/>
</dbReference>
<dbReference type="GO" id="GO:0016491">
    <property type="term" value="F:oxidoreductase activity"/>
    <property type="evidence" value="ECO:0007669"/>
    <property type="project" value="UniProtKB-KW"/>
</dbReference>
<dbReference type="CDD" id="cd05233">
    <property type="entry name" value="SDR_c"/>
    <property type="match status" value="1"/>
</dbReference>
<evidence type="ECO:0000313" key="6">
    <source>
        <dbReference type="EMBL" id="TDZ19410.1"/>
    </source>
</evidence>
<evidence type="ECO:0000256" key="5">
    <source>
        <dbReference type="SAM" id="SignalP"/>
    </source>
</evidence>
<accession>A0A484FM48</accession>
<reference evidence="7" key="1">
    <citation type="journal article" date="2013" name="New Phytol.">
        <title>Comparative genomic and transcriptomic analyses reveal the hemibiotrophic stage shift of Colletotrichum fungi.</title>
        <authorList>
            <person name="Gan P."/>
            <person name="Ikeda K."/>
            <person name="Irieda H."/>
            <person name="Narusaka M."/>
            <person name="O'Connell R.J."/>
            <person name="Narusaka Y."/>
            <person name="Takano Y."/>
            <person name="Kubo Y."/>
            <person name="Shirasu K."/>
        </authorList>
    </citation>
    <scope>NUCLEOTIDE SEQUENCE [LARGE SCALE GENOMIC DNA]</scope>
    <source>
        <strain evidence="7">104-T / ATCC 96160 / CBS 514.97 / LARS 414 / MAFF 240422</strain>
    </source>
</reference>
<dbReference type="AlphaFoldDB" id="A0A484FM48"/>